<feature type="transmembrane region" description="Helical" evidence="1">
    <location>
        <begin position="77"/>
        <end position="96"/>
    </location>
</feature>
<keyword evidence="1" id="KW-0812">Transmembrane</keyword>
<dbReference type="AlphaFoldDB" id="A0A364XUT2"/>
<dbReference type="Pfam" id="PF13781">
    <property type="entry name" value="DoxX_3"/>
    <property type="match status" value="1"/>
</dbReference>
<comment type="caution">
    <text evidence="2">The sequence shown here is derived from an EMBL/GenBank/DDBJ whole genome shotgun (WGS) entry which is preliminary data.</text>
</comment>
<evidence type="ECO:0008006" key="4">
    <source>
        <dbReference type="Google" id="ProtNLM"/>
    </source>
</evidence>
<keyword evidence="1" id="KW-0472">Membrane</keyword>
<gene>
    <name evidence="2" type="ORF">DQQ10_27125</name>
</gene>
<sequence>MRANKQYTILYWFITILISMIWLVNGLWCKVLHGVPRHEEIVARILGQAYAPHLTVAIGYAEMLMVVWILTGIWKRFCAVFQIVLVGVMNIIEYVLAPDLLLFGRMNIVFALLFMVVIYGNQFILLQKKQMEIK</sequence>
<dbReference type="Proteomes" id="UP000251889">
    <property type="component" value="Unassembled WGS sequence"/>
</dbReference>
<dbReference type="InterPro" id="IPR025695">
    <property type="entry name" value="DoxX-like"/>
</dbReference>
<proteinExistence type="predicted"/>
<reference evidence="2 3" key="1">
    <citation type="submission" date="2018-06" db="EMBL/GenBank/DDBJ databases">
        <title>Chryseolinea flavus sp. nov., a member of the phylum Bacteroidetes isolated from soil.</title>
        <authorList>
            <person name="Li Y."/>
            <person name="Wang J."/>
        </authorList>
    </citation>
    <scope>NUCLEOTIDE SEQUENCE [LARGE SCALE GENOMIC DNA]</scope>
    <source>
        <strain evidence="2 3">SDU1-6</strain>
    </source>
</reference>
<feature type="transmembrane region" description="Helical" evidence="1">
    <location>
        <begin position="108"/>
        <end position="126"/>
    </location>
</feature>
<feature type="transmembrane region" description="Helical" evidence="1">
    <location>
        <begin position="48"/>
        <end position="70"/>
    </location>
</feature>
<accession>A0A364XUT2</accession>
<protein>
    <recommendedName>
        <fullName evidence="4">DoxX family protein</fullName>
    </recommendedName>
</protein>
<keyword evidence="1" id="KW-1133">Transmembrane helix</keyword>
<organism evidence="2 3">
    <name type="scientific">Pseudochryseolinea flava</name>
    <dbReference type="NCBI Taxonomy" id="2059302"/>
    <lineage>
        <taxon>Bacteria</taxon>
        <taxon>Pseudomonadati</taxon>
        <taxon>Bacteroidota</taxon>
        <taxon>Cytophagia</taxon>
        <taxon>Cytophagales</taxon>
        <taxon>Fulvivirgaceae</taxon>
        <taxon>Pseudochryseolinea</taxon>
    </lineage>
</organism>
<dbReference type="OrthoDB" id="1365847at2"/>
<evidence type="ECO:0000256" key="1">
    <source>
        <dbReference type="SAM" id="Phobius"/>
    </source>
</evidence>
<dbReference type="RefSeq" id="WP_112750098.1">
    <property type="nucleotide sequence ID" value="NZ_QMFY01000029.1"/>
</dbReference>
<name>A0A364XUT2_9BACT</name>
<evidence type="ECO:0000313" key="2">
    <source>
        <dbReference type="EMBL" id="RAV97714.1"/>
    </source>
</evidence>
<dbReference type="EMBL" id="QMFY01000029">
    <property type="protein sequence ID" value="RAV97714.1"/>
    <property type="molecule type" value="Genomic_DNA"/>
</dbReference>
<evidence type="ECO:0000313" key="3">
    <source>
        <dbReference type="Proteomes" id="UP000251889"/>
    </source>
</evidence>
<keyword evidence="3" id="KW-1185">Reference proteome</keyword>
<feature type="transmembrane region" description="Helical" evidence="1">
    <location>
        <begin position="9"/>
        <end position="28"/>
    </location>
</feature>